<evidence type="ECO:0000313" key="3">
    <source>
        <dbReference type="Proteomes" id="UP000279600"/>
    </source>
</evidence>
<reference evidence="2 3" key="1">
    <citation type="submission" date="2018-12" db="EMBL/GenBank/DDBJ databases">
        <title>Complete genome of Nonlabens sp. MJ115.</title>
        <authorList>
            <person name="Choi H.S."/>
            <person name="Jung J."/>
        </authorList>
    </citation>
    <scope>NUCLEOTIDE SEQUENCE [LARGE SCALE GENOMIC DNA]</scope>
    <source>
        <strain evidence="2 3">MJ115</strain>
    </source>
</reference>
<feature type="transmembrane region" description="Helical" evidence="1">
    <location>
        <begin position="9"/>
        <end position="27"/>
    </location>
</feature>
<evidence type="ECO:0000313" key="2">
    <source>
        <dbReference type="EMBL" id="AZQ44056.1"/>
    </source>
</evidence>
<gene>
    <name evidence="2" type="ORF">EJ995_07350</name>
</gene>
<dbReference type="KEGG" id="noj:EJ995_07350"/>
<dbReference type="Proteomes" id="UP000279600">
    <property type="component" value="Chromosome"/>
</dbReference>
<evidence type="ECO:0000256" key="1">
    <source>
        <dbReference type="SAM" id="Phobius"/>
    </source>
</evidence>
<keyword evidence="1" id="KW-0812">Transmembrane</keyword>
<accession>A0A3S9MXQ5</accession>
<protein>
    <submittedName>
        <fullName evidence="2">Uncharacterized protein</fullName>
    </submittedName>
</protein>
<dbReference type="RefSeq" id="WP_126447115.1">
    <property type="nucleotide sequence ID" value="NZ_CP034549.1"/>
</dbReference>
<keyword evidence="1" id="KW-0472">Membrane</keyword>
<feature type="transmembrane region" description="Helical" evidence="1">
    <location>
        <begin position="39"/>
        <end position="59"/>
    </location>
</feature>
<keyword evidence="3" id="KW-1185">Reference proteome</keyword>
<proteinExistence type="predicted"/>
<keyword evidence="1" id="KW-1133">Transmembrane helix</keyword>
<name>A0A3S9MXQ5_9FLAO</name>
<dbReference type="EMBL" id="CP034549">
    <property type="protein sequence ID" value="AZQ44056.1"/>
    <property type="molecule type" value="Genomic_DNA"/>
</dbReference>
<sequence length="65" mass="7292">MAQRTRNPYIGAIIAIIMIGFGSFRFYDYFVNGADIPTWRLLIAGALILYGLFVAYTIISQQNNG</sequence>
<organism evidence="2 3">
    <name type="scientific">Nonlabens ponticola</name>
    <dbReference type="NCBI Taxonomy" id="2496866"/>
    <lineage>
        <taxon>Bacteria</taxon>
        <taxon>Pseudomonadati</taxon>
        <taxon>Bacteroidota</taxon>
        <taxon>Flavobacteriia</taxon>
        <taxon>Flavobacteriales</taxon>
        <taxon>Flavobacteriaceae</taxon>
        <taxon>Nonlabens</taxon>
    </lineage>
</organism>
<dbReference type="AlphaFoldDB" id="A0A3S9MXQ5"/>